<sequence>MQVLNGIQSMARNLEAFWTELEASLDHEDLRVLSLLGDQKAALRAGKITDKIALNLGEKVSNVMSYLRIIDFELRRLNMGMEPSPILVRNTITEEQLGGERTARITDKLFKFRTCINDFVVLIDSVQQTSASSSPIPATTRKSVSHLHNLSYAHGKGKLDTIFNNFRAAAFHLSVIQELATSRNSKILQENEEMKKLVEQAEGYLKTHGVAQQVVKGYVKSTGVTN</sequence>
<keyword evidence="2" id="KW-1185">Reference proteome</keyword>
<reference evidence="1" key="1">
    <citation type="submission" date="2020-11" db="EMBL/GenBank/DDBJ databases">
        <authorList>
            <consortium name="DOE Joint Genome Institute"/>
            <person name="Ahrendt S."/>
            <person name="Riley R."/>
            <person name="Andreopoulos W."/>
            <person name="Labutti K."/>
            <person name="Pangilinan J."/>
            <person name="Ruiz-Duenas F.J."/>
            <person name="Barrasa J.M."/>
            <person name="Sanchez-Garcia M."/>
            <person name="Camarero S."/>
            <person name="Miyauchi S."/>
            <person name="Serrano A."/>
            <person name="Linde D."/>
            <person name="Babiker R."/>
            <person name="Drula E."/>
            <person name="Ayuso-Fernandez I."/>
            <person name="Pacheco R."/>
            <person name="Padilla G."/>
            <person name="Ferreira P."/>
            <person name="Barriuso J."/>
            <person name="Kellner H."/>
            <person name="Castanera R."/>
            <person name="Alfaro M."/>
            <person name="Ramirez L."/>
            <person name="Pisabarro A.G."/>
            <person name="Kuo A."/>
            <person name="Tritt A."/>
            <person name="Lipzen A."/>
            <person name="He G."/>
            <person name="Yan M."/>
            <person name="Ng V."/>
            <person name="Cullen D."/>
            <person name="Martin F."/>
            <person name="Rosso M.-N."/>
            <person name="Henrissat B."/>
            <person name="Hibbett D."/>
            <person name="Martinez A.T."/>
            <person name="Grigoriev I.V."/>
        </authorList>
    </citation>
    <scope>NUCLEOTIDE SEQUENCE</scope>
    <source>
        <strain evidence="1">CIRM-BRFM 674</strain>
    </source>
</reference>
<name>A0A9P5YHR6_9AGAR</name>
<gene>
    <name evidence="1" type="ORF">BDN70DRAFT_902375</name>
</gene>
<protein>
    <submittedName>
        <fullName evidence="1">Uncharacterized protein</fullName>
    </submittedName>
</protein>
<accession>A0A9P5YHR6</accession>
<proteinExistence type="predicted"/>
<feature type="non-terminal residue" evidence="1">
    <location>
        <position position="226"/>
    </location>
</feature>
<organism evidence="1 2">
    <name type="scientific">Pholiota conissans</name>
    <dbReference type="NCBI Taxonomy" id="109636"/>
    <lineage>
        <taxon>Eukaryota</taxon>
        <taxon>Fungi</taxon>
        <taxon>Dikarya</taxon>
        <taxon>Basidiomycota</taxon>
        <taxon>Agaricomycotina</taxon>
        <taxon>Agaricomycetes</taxon>
        <taxon>Agaricomycetidae</taxon>
        <taxon>Agaricales</taxon>
        <taxon>Agaricineae</taxon>
        <taxon>Strophariaceae</taxon>
        <taxon>Pholiota</taxon>
    </lineage>
</organism>
<dbReference type="Proteomes" id="UP000807469">
    <property type="component" value="Unassembled WGS sequence"/>
</dbReference>
<comment type="caution">
    <text evidence="1">The sequence shown here is derived from an EMBL/GenBank/DDBJ whole genome shotgun (WGS) entry which is preliminary data.</text>
</comment>
<dbReference type="EMBL" id="MU156278">
    <property type="protein sequence ID" value="KAF9470118.1"/>
    <property type="molecule type" value="Genomic_DNA"/>
</dbReference>
<dbReference type="AlphaFoldDB" id="A0A9P5YHR6"/>
<evidence type="ECO:0000313" key="1">
    <source>
        <dbReference type="EMBL" id="KAF9470118.1"/>
    </source>
</evidence>
<evidence type="ECO:0000313" key="2">
    <source>
        <dbReference type="Proteomes" id="UP000807469"/>
    </source>
</evidence>